<evidence type="ECO:0000256" key="3">
    <source>
        <dbReference type="ARBA" id="ARBA00022960"/>
    </source>
</evidence>
<proteinExistence type="inferred from homology"/>
<evidence type="ECO:0000313" key="6">
    <source>
        <dbReference type="EMBL" id="KPJ23316.1"/>
    </source>
</evidence>
<feature type="domain" description="Rod shape-determining protein MreC beta-barrel core" evidence="5">
    <location>
        <begin position="111"/>
        <end position="260"/>
    </location>
</feature>
<dbReference type="InterPro" id="IPR042175">
    <property type="entry name" value="Cell/Rod_MreC_2"/>
</dbReference>
<keyword evidence="7" id="KW-1185">Reference proteome</keyword>
<evidence type="ECO:0000256" key="2">
    <source>
        <dbReference type="ARBA" id="ARBA00013855"/>
    </source>
</evidence>
<dbReference type="AlphaFoldDB" id="A0A0P6SLC6"/>
<dbReference type="STRING" id="119224.AKK44_00020"/>
<dbReference type="GO" id="GO:0005886">
    <property type="term" value="C:plasma membrane"/>
    <property type="evidence" value="ECO:0007669"/>
    <property type="project" value="TreeGrafter"/>
</dbReference>
<accession>A0A0P6SLC6</accession>
<dbReference type="RefSeq" id="WP_236686631.1">
    <property type="nucleotide sequence ID" value="NZ_LHQM01000001.1"/>
</dbReference>
<evidence type="ECO:0000256" key="1">
    <source>
        <dbReference type="ARBA" id="ARBA00009369"/>
    </source>
</evidence>
<evidence type="ECO:0000259" key="5">
    <source>
        <dbReference type="Pfam" id="PF04085"/>
    </source>
</evidence>
<comment type="caution">
    <text evidence="6">The sequence shown here is derived from an EMBL/GenBank/DDBJ whole genome shotgun (WGS) entry which is preliminary data.</text>
</comment>
<reference evidence="6 7" key="1">
    <citation type="submission" date="2015-08" db="EMBL/GenBank/DDBJ databases">
        <title>Genome sequence of Streptococcus phocae subsp. phocae ATCC 51973T isolated from liver specimen obtained from seal.</title>
        <authorList>
            <person name="Avendano-Herrera R."/>
        </authorList>
    </citation>
    <scope>NUCLEOTIDE SEQUENCE [LARGE SCALE GENOMIC DNA]</scope>
    <source>
        <strain evidence="6 7">ATCC 51973</strain>
    </source>
</reference>
<dbReference type="PANTHER" id="PTHR34138:SF1">
    <property type="entry name" value="CELL SHAPE-DETERMINING PROTEIN MREC"/>
    <property type="match status" value="1"/>
</dbReference>
<comment type="similarity">
    <text evidence="1">Belongs to the MreC family.</text>
</comment>
<protein>
    <recommendedName>
        <fullName evidence="2">Cell shape-determining protein MreC</fullName>
    </recommendedName>
    <alternativeName>
        <fullName evidence="4">Cell shape protein MreC</fullName>
    </alternativeName>
</protein>
<organism evidence="6 7">
    <name type="scientific">Streptococcus phocae</name>
    <dbReference type="NCBI Taxonomy" id="119224"/>
    <lineage>
        <taxon>Bacteria</taxon>
        <taxon>Bacillati</taxon>
        <taxon>Bacillota</taxon>
        <taxon>Bacilli</taxon>
        <taxon>Lactobacillales</taxon>
        <taxon>Streptococcaceae</taxon>
        <taxon>Streptococcus</taxon>
    </lineage>
</organism>
<dbReference type="InterPro" id="IPR055342">
    <property type="entry name" value="MreC_beta-barrel_core"/>
</dbReference>
<dbReference type="Proteomes" id="UP000049578">
    <property type="component" value="Unassembled WGS sequence"/>
</dbReference>
<dbReference type="Pfam" id="PF04085">
    <property type="entry name" value="MreC"/>
    <property type="match status" value="1"/>
</dbReference>
<dbReference type="Gene3D" id="2.40.10.350">
    <property type="entry name" value="Rod shape-determining protein MreC, domain 2"/>
    <property type="match status" value="1"/>
</dbReference>
<dbReference type="InterPro" id="IPR042177">
    <property type="entry name" value="Cell/Rod_1"/>
</dbReference>
<name>A0A0P6SLC6_9STRE</name>
<dbReference type="InterPro" id="IPR007221">
    <property type="entry name" value="MreC"/>
</dbReference>
<evidence type="ECO:0000313" key="7">
    <source>
        <dbReference type="Proteomes" id="UP000049578"/>
    </source>
</evidence>
<dbReference type="GO" id="GO:0008360">
    <property type="term" value="P:regulation of cell shape"/>
    <property type="evidence" value="ECO:0007669"/>
    <property type="project" value="UniProtKB-KW"/>
</dbReference>
<gene>
    <name evidence="6" type="ORF">AKK44_00020</name>
</gene>
<dbReference type="PANTHER" id="PTHR34138">
    <property type="entry name" value="CELL SHAPE-DETERMINING PROTEIN MREC"/>
    <property type="match status" value="1"/>
</dbReference>
<sequence length="265" mass="29546">MLTIASLFFSLIFMVYRTSVSPYVASMLRSPMTQFDSFVSRPLFAIKESISEGHALISTFSDNKTLQKELKIYKAKAFREKNLQAENDELRQLLHLSSTKWDTDKPIFGKIISRNPYSWSQTVIIDTNATSLKKKSLVTSEAGLLGQVTSTSKSSAHVELLTSGKEIDLPVKMLSDKTIIYGNLKQFQVDSQTMVISEFNSNNPVSLGTKVYTSGLDGETLADIPIGKVVGFVDSPDRLKRQILISLFADFDHINYVLVARKGES</sequence>
<keyword evidence="3" id="KW-0133">Cell shape</keyword>
<evidence type="ECO:0000256" key="4">
    <source>
        <dbReference type="ARBA" id="ARBA00032089"/>
    </source>
</evidence>
<dbReference type="PIRSF" id="PIRSF038471">
    <property type="entry name" value="MreC"/>
    <property type="match status" value="1"/>
</dbReference>
<dbReference type="Gene3D" id="2.40.10.340">
    <property type="entry name" value="Rod shape-determining protein MreC, domain 1"/>
    <property type="match status" value="1"/>
</dbReference>
<dbReference type="PATRIC" id="fig|119224.3.peg.1"/>
<dbReference type="EMBL" id="LHQM01000001">
    <property type="protein sequence ID" value="KPJ23316.1"/>
    <property type="molecule type" value="Genomic_DNA"/>
</dbReference>